<evidence type="ECO:0000313" key="10">
    <source>
        <dbReference type="EMBL" id="SJZ97623.1"/>
    </source>
</evidence>
<evidence type="ECO:0000256" key="6">
    <source>
        <dbReference type="ARBA" id="ARBA00022989"/>
    </source>
</evidence>
<reference evidence="10 11" key="1">
    <citation type="submission" date="2017-02" db="EMBL/GenBank/DDBJ databases">
        <authorList>
            <person name="Peterson S.W."/>
        </authorList>
    </citation>
    <scope>NUCLEOTIDE SEQUENCE [LARGE SCALE GENOMIC DNA]</scope>
    <source>
        <strain evidence="10 11">ATCC BAA-909</strain>
    </source>
</reference>
<keyword evidence="6 9" id="KW-1133">Transmembrane helix</keyword>
<keyword evidence="4 9" id="KW-0812">Transmembrane</keyword>
<dbReference type="GO" id="GO:0006865">
    <property type="term" value="P:amino acid transport"/>
    <property type="evidence" value="ECO:0007669"/>
    <property type="project" value="UniProtKB-KW"/>
</dbReference>
<proteinExistence type="inferred from homology"/>
<evidence type="ECO:0000313" key="11">
    <source>
        <dbReference type="Proteomes" id="UP000190395"/>
    </source>
</evidence>
<evidence type="ECO:0000256" key="3">
    <source>
        <dbReference type="ARBA" id="ARBA00022475"/>
    </source>
</evidence>
<evidence type="ECO:0000256" key="1">
    <source>
        <dbReference type="ARBA" id="ARBA00004651"/>
    </source>
</evidence>
<dbReference type="EMBL" id="FUXC01000011">
    <property type="protein sequence ID" value="SJZ97623.1"/>
    <property type="molecule type" value="Genomic_DNA"/>
</dbReference>
<evidence type="ECO:0000256" key="4">
    <source>
        <dbReference type="ARBA" id="ARBA00022692"/>
    </source>
</evidence>
<keyword evidence="11" id="KW-1185">Reference proteome</keyword>
<dbReference type="InterPro" id="IPR017779">
    <property type="entry name" value="ABC_UrtB_bac"/>
</dbReference>
<evidence type="ECO:0000256" key="5">
    <source>
        <dbReference type="ARBA" id="ARBA00022970"/>
    </source>
</evidence>
<dbReference type="InterPro" id="IPR001851">
    <property type="entry name" value="ABC_transp_permease"/>
</dbReference>
<evidence type="ECO:0000256" key="2">
    <source>
        <dbReference type="ARBA" id="ARBA00022448"/>
    </source>
</evidence>
<name>A0A1T4Q1G2_9SPIR</name>
<dbReference type="AlphaFoldDB" id="A0A1T4Q1G2"/>
<keyword evidence="2" id="KW-0813">Transport</keyword>
<dbReference type="PANTHER" id="PTHR11795:SF447">
    <property type="entry name" value="ABC TRANSPORTER PERMEASE PROTEIN"/>
    <property type="match status" value="1"/>
</dbReference>
<keyword evidence="7 9" id="KW-0472">Membrane</keyword>
<feature type="transmembrane region" description="Helical" evidence="9">
    <location>
        <begin position="113"/>
        <end position="135"/>
    </location>
</feature>
<keyword evidence="3" id="KW-1003">Cell membrane</keyword>
<gene>
    <name evidence="10" type="ORF">SAMN02745152_01819</name>
</gene>
<organism evidence="10 11">
    <name type="scientific">Treponema berlinense</name>
    <dbReference type="NCBI Taxonomy" id="225004"/>
    <lineage>
        <taxon>Bacteria</taxon>
        <taxon>Pseudomonadati</taxon>
        <taxon>Spirochaetota</taxon>
        <taxon>Spirochaetia</taxon>
        <taxon>Spirochaetales</taxon>
        <taxon>Treponemataceae</taxon>
        <taxon>Treponema</taxon>
    </lineage>
</organism>
<keyword evidence="5" id="KW-0029">Amino-acid transport</keyword>
<dbReference type="NCBIfam" id="TIGR03409">
    <property type="entry name" value="urea_trans_UrtB"/>
    <property type="match status" value="1"/>
</dbReference>
<comment type="similarity">
    <text evidence="8">Belongs to the binding-protein-dependent transport system permease family. LivHM subfamily.</text>
</comment>
<dbReference type="CDD" id="cd06582">
    <property type="entry name" value="TM_PBP1_LivH_like"/>
    <property type="match status" value="1"/>
</dbReference>
<sequence length="309" mass="33560">MTENCRGAQSLDEFFNTNKEAQMSLFLQQLLNGISNSSVLFLTTIGLVIIFGMMDVVNNAHGEFIMIGAYTACISVNALHIPFALACILAALVTGIVGIIIEQAVIKKLYGKVAETLLVTFALEYIIQQIVRMIFGPESQTLEVPLRGQITVLGVSIPYYNLILILMALVVLALTLVLFYKTSFGMQLRAITQNRDMTQCLGINVARINMFTFGYGAALAGFSGALIAPIKSVFPGMGPAFNVDGFLVVILGGLNSIIGSFASSFVINESITIMSGYMSQIVSKLLIFVVIIVIVRFRPNGLFSSKEKR</sequence>
<feature type="transmembrane region" description="Helical" evidence="9">
    <location>
        <begin position="279"/>
        <end position="297"/>
    </location>
</feature>
<accession>A0A1T4Q1G2</accession>
<feature type="transmembrane region" description="Helical" evidence="9">
    <location>
        <begin position="39"/>
        <end position="58"/>
    </location>
</feature>
<dbReference type="PANTHER" id="PTHR11795">
    <property type="entry name" value="BRANCHED-CHAIN AMINO ACID TRANSPORT SYSTEM PERMEASE PROTEIN LIVH"/>
    <property type="match status" value="1"/>
</dbReference>
<feature type="transmembrane region" description="Helical" evidence="9">
    <location>
        <begin position="201"/>
        <end position="226"/>
    </location>
</feature>
<evidence type="ECO:0000256" key="8">
    <source>
        <dbReference type="ARBA" id="ARBA00037998"/>
    </source>
</evidence>
<protein>
    <submittedName>
        <fullName evidence="10">Urea transport system permease protein</fullName>
    </submittedName>
</protein>
<dbReference type="InterPro" id="IPR052157">
    <property type="entry name" value="BCAA_transport_permease"/>
</dbReference>
<evidence type="ECO:0000256" key="9">
    <source>
        <dbReference type="SAM" id="Phobius"/>
    </source>
</evidence>
<dbReference type="STRING" id="225004.SAMN02745152_01819"/>
<evidence type="ECO:0000256" key="7">
    <source>
        <dbReference type="ARBA" id="ARBA00023136"/>
    </source>
</evidence>
<dbReference type="GO" id="GO:0022857">
    <property type="term" value="F:transmembrane transporter activity"/>
    <property type="evidence" value="ECO:0007669"/>
    <property type="project" value="InterPro"/>
</dbReference>
<dbReference type="Pfam" id="PF02653">
    <property type="entry name" value="BPD_transp_2"/>
    <property type="match status" value="1"/>
</dbReference>
<dbReference type="Proteomes" id="UP000190395">
    <property type="component" value="Unassembled WGS sequence"/>
</dbReference>
<comment type="subcellular location">
    <subcellularLocation>
        <location evidence="1">Cell membrane</location>
        <topology evidence="1">Multi-pass membrane protein</topology>
    </subcellularLocation>
</comment>
<feature type="transmembrane region" description="Helical" evidence="9">
    <location>
        <begin position="246"/>
        <end position="267"/>
    </location>
</feature>
<dbReference type="GO" id="GO:0005886">
    <property type="term" value="C:plasma membrane"/>
    <property type="evidence" value="ECO:0007669"/>
    <property type="project" value="UniProtKB-SubCell"/>
</dbReference>
<feature type="transmembrane region" description="Helical" evidence="9">
    <location>
        <begin position="78"/>
        <end position="101"/>
    </location>
</feature>
<feature type="transmembrane region" description="Helical" evidence="9">
    <location>
        <begin position="159"/>
        <end position="180"/>
    </location>
</feature>